<dbReference type="GeneID" id="5234427"/>
<dbReference type="HOGENOM" id="CLU_1482245_0_0_1"/>
<name>A5DXE1_LODEL</name>
<protein>
    <submittedName>
        <fullName evidence="2">Uncharacterized protein</fullName>
    </submittedName>
</protein>
<gene>
    <name evidence="2" type="ORF">LELG_02028</name>
</gene>
<feature type="compositionally biased region" description="Basic and acidic residues" evidence="1">
    <location>
        <begin position="73"/>
        <end position="87"/>
    </location>
</feature>
<dbReference type="VEuPathDB" id="FungiDB:LELG_02028"/>
<keyword evidence="3" id="KW-1185">Reference proteome</keyword>
<reference evidence="2 3" key="1">
    <citation type="journal article" date="2009" name="Nature">
        <title>Evolution of pathogenicity and sexual reproduction in eight Candida genomes.</title>
        <authorList>
            <person name="Butler G."/>
            <person name="Rasmussen M.D."/>
            <person name="Lin M.F."/>
            <person name="Santos M.A."/>
            <person name="Sakthikumar S."/>
            <person name="Munro C.A."/>
            <person name="Rheinbay E."/>
            <person name="Grabherr M."/>
            <person name="Forche A."/>
            <person name="Reedy J.L."/>
            <person name="Agrafioti I."/>
            <person name="Arnaud M.B."/>
            <person name="Bates S."/>
            <person name="Brown A.J."/>
            <person name="Brunke S."/>
            <person name="Costanzo M.C."/>
            <person name="Fitzpatrick D.A."/>
            <person name="de Groot P.W."/>
            <person name="Harris D."/>
            <person name="Hoyer L.L."/>
            <person name="Hube B."/>
            <person name="Klis F.M."/>
            <person name="Kodira C."/>
            <person name="Lennard N."/>
            <person name="Logue M.E."/>
            <person name="Martin R."/>
            <person name="Neiman A.M."/>
            <person name="Nikolaou E."/>
            <person name="Quail M.A."/>
            <person name="Quinn J."/>
            <person name="Santos M.C."/>
            <person name="Schmitzberger F.F."/>
            <person name="Sherlock G."/>
            <person name="Shah P."/>
            <person name="Silverstein K.A."/>
            <person name="Skrzypek M.S."/>
            <person name="Soll D."/>
            <person name="Staggs R."/>
            <person name="Stansfield I."/>
            <person name="Stumpf M.P."/>
            <person name="Sudbery P.E."/>
            <person name="Srikantha T."/>
            <person name="Zeng Q."/>
            <person name="Berman J."/>
            <person name="Berriman M."/>
            <person name="Heitman J."/>
            <person name="Gow N.A."/>
            <person name="Lorenz M.C."/>
            <person name="Birren B.W."/>
            <person name="Kellis M."/>
            <person name="Cuomo C.A."/>
        </authorList>
    </citation>
    <scope>NUCLEOTIDE SEQUENCE [LARGE SCALE GENOMIC DNA]</scope>
    <source>
        <strain evidence="3">ATCC 11503 / BCRC 21390 / CBS 2605 / JCM 1781 / NBRC 1676 / NRRL YB-4239</strain>
    </source>
</reference>
<proteinExistence type="predicted"/>
<dbReference type="InParanoid" id="A5DXE1"/>
<evidence type="ECO:0000313" key="2">
    <source>
        <dbReference type="EMBL" id="EDK43849.1"/>
    </source>
</evidence>
<evidence type="ECO:0000256" key="1">
    <source>
        <dbReference type="SAM" id="MobiDB-lite"/>
    </source>
</evidence>
<dbReference type="KEGG" id="lel:PVL30_002003"/>
<dbReference type="OrthoDB" id="4080914at2759"/>
<dbReference type="EMBL" id="CH981525">
    <property type="protein sequence ID" value="EDK43849.1"/>
    <property type="molecule type" value="Genomic_DNA"/>
</dbReference>
<sequence length="182" mass="21251">MKDCDYDELSAITSLVTSLSQQIGNSSETLNDIDDTLKKLVPPDVYALLVNRDLSNRETKSDKLGEEEEEEERNSQDQDQVSKEKSQRGILNVSEHEQRIRDLQRQRLSLIMELQKQDFITAKLENIIEQYGEIFDTLKDFLKSHDKLQEEERLEAKESLEKYLLQCIFPTLQKLQRDKEGS</sequence>
<accession>A5DXE1</accession>
<organism evidence="2 3">
    <name type="scientific">Lodderomyces elongisporus (strain ATCC 11503 / CBS 2605 / JCM 1781 / NBRC 1676 / NRRL YB-4239)</name>
    <name type="common">Yeast</name>
    <name type="synonym">Saccharomyces elongisporus</name>
    <dbReference type="NCBI Taxonomy" id="379508"/>
    <lineage>
        <taxon>Eukaryota</taxon>
        <taxon>Fungi</taxon>
        <taxon>Dikarya</taxon>
        <taxon>Ascomycota</taxon>
        <taxon>Saccharomycotina</taxon>
        <taxon>Pichiomycetes</taxon>
        <taxon>Debaryomycetaceae</taxon>
        <taxon>Candida/Lodderomyces clade</taxon>
        <taxon>Lodderomyces</taxon>
    </lineage>
</organism>
<dbReference type="Proteomes" id="UP000001996">
    <property type="component" value="Unassembled WGS sequence"/>
</dbReference>
<feature type="region of interest" description="Disordered" evidence="1">
    <location>
        <begin position="58"/>
        <end position="89"/>
    </location>
</feature>
<evidence type="ECO:0000313" key="3">
    <source>
        <dbReference type="Proteomes" id="UP000001996"/>
    </source>
</evidence>
<dbReference type="AlphaFoldDB" id="A5DXE1"/>